<dbReference type="Gene3D" id="3.40.50.720">
    <property type="entry name" value="NAD(P)-binding Rossmann-like Domain"/>
    <property type="match status" value="1"/>
</dbReference>
<name>A0A640S8Z8_9ACTN</name>
<dbReference type="GeneID" id="96633329"/>
<proteinExistence type="predicted"/>
<dbReference type="InterPro" id="IPR036291">
    <property type="entry name" value="NAD(P)-bd_dom_sf"/>
</dbReference>
<dbReference type="PANTHER" id="PTHR43677">
    <property type="entry name" value="SHORT-CHAIN DEHYDROGENASE/REDUCTASE"/>
    <property type="match status" value="1"/>
</dbReference>
<dbReference type="SUPFAM" id="SSF50129">
    <property type="entry name" value="GroES-like"/>
    <property type="match status" value="1"/>
</dbReference>
<reference evidence="2 4" key="1">
    <citation type="submission" date="2019-12" db="EMBL/GenBank/DDBJ databases">
        <title>Whole genome shotgun sequence of Streptomyces caniferus NBRC 15389.</title>
        <authorList>
            <person name="Ichikawa N."/>
            <person name="Kimura A."/>
            <person name="Kitahashi Y."/>
            <person name="Komaki H."/>
            <person name="Tamura T."/>
        </authorList>
    </citation>
    <scope>NUCLEOTIDE SEQUENCE [LARGE SCALE GENOMIC DNA]</scope>
    <source>
        <strain evidence="2 4">NBRC 15389</strain>
    </source>
</reference>
<dbReference type="InterPro" id="IPR020843">
    <property type="entry name" value="ER"/>
</dbReference>
<dbReference type="Pfam" id="PF00107">
    <property type="entry name" value="ADH_zinc_N"/>
    <property type="match status" value="1"/>
</dbReference>
<dbReference type="GO" id="GO:0016491">
    <property type="term" value="F:oxidoreductase activity"/>
    <property type="evidence" value="ECO:0007669"/>
    <property type="project" value="InterPro"/>
</dbReference>
<evidence type="ECO:0000313" key="2">
    <source>
        <dbReference type="EMBL" id="GFE07537.1"/>
    </source>
</evidence>
<dbReference type="InterPro" id="IPR013154">
    <property type="entry name" value="ADH-like_N"/>
</dbReference>
<dbReference type="PANTHER" id="PTHR43677:SF4">
    <property type="entry name" value="QUINONE OXIDOREDUCTASE-LIKE PROTEIN 2"/>
    <property type="match status" value="1"/>
</dbReference>
<dbReference type="EMBL" id="BLIN01000005">
    <property type="protein sequence ID" value="GFE07537.1"/>
    <property type="molecule type" value="Genomic_DNA"/>
</dbReference>
<evidence type="ECO:0000313" key="3">
    <source>
        <dbReference type="EMBL" id="WUS27481.1"/>
    </source>
</evidence>
<dbReference type="EMBL" id="CP108473">
    <property type="protein sequence ID" value="WUS27481.1"/>
    <property type="molecule type" value="Genomic_DNA"/>
</dbReference>
<reference evidence="3" key="2">
    <citation type="submission" date="2022-10" db="EMBL/GenBank/DDBJ databases">
        <title>The complete genomes of actinobacterial strains from the NBC collection.</title>
        <authorList>
            <person name="Joergensen T.S."/>
            <person name="Alvarez Arevalo M."/>
            <person name="Sterndorff E.B."/>
            <person name="Faurdal D."/>
            <person name="Vuksanovic O."/>
            <person name="Mourched A.-S."/>
            <person name="Charusanti P."/>
            <person name="Shaw S."/>
            <person name="Blin K."/>
            <person name="Weber T."/>
        </authorList>
    </citation>
    <scope>NUCLEOTIDE SEQUENCE</scope>
    <source>
        <strain evidence="3">NBC_01256</strain>
    </source>
</reference>
<evidence type="ECO:0000259" key="1">
    <source>
        <dbReference type="SMART" id="SM00829"/>
    </source>
</evidence>
<organism evidence="2 4">
    <name type="scientific">Streptomyces caniferus</name>
    <dbReference type="NCBI Taxonomy" id="285557"/>
    <lineage>
        <taxon>Bacteria</taxon>
        <taxon>Bacillati</taxon>
        <taxon>Actinomycetota</taxon>
        <taxon>Actinomycetes</taxon>
        <taxon>Kitasatosporales</taxon>
        <taxon>Streptomycetaceae</taxon>
        <taxon>Streptomyces</taxon>
    </lineage>
</organism>
<dbReference type="SMART" id="SM00829">
    <property type="entry name" value="PKS_ER"/>
    <property type="match status" value="1"/>
</dbReference>
<dbReference type="Proteomes" id="UP001432292">
    <property type="component" value="Chromosome"/>
</dbReference>
<gene>
    <name evidence="3" type="ORF">OG727_37255</name>
    <name evidence="2" type="ORF">Scani_38050</name>
</gene>
<dbReference type="InterPro" id="IPR011032">
    <property type="entry name" value="GroES-like_sf"/>
</dbReference>
<dbReference type="Proteomes" id="UP000435837">
    <property type="component" value="Unassembled WGS sequence"/>
</dbReference>
<dbReference type="OrthoDB" id="4071145at2"/>
<evidence type="ECO:0000313" key="5">
    <source>
        <dbReference type="Proteomes" id="UP001432292"/>
    </source>
</evidence>
<dbReference type="RefSeq" id="WP_159477304.1">
    <property type="nucleotide sequence ID" value="NZ_BAAATH010000047.1"/>
</dbReference>
<evidence type="ECO:0000313" key="4">
    <source>
        <dbReference type="Proteomes" id="UP000435837"/>
    </source>
</evidence>
<accession>A0A640S8Z8</accession>
<keyword evidence="5" id="KW-1185">Reference proteome</keyword>
<dbReference type="AlphaFoldDB" id="A0A640S8Z8"/>
<dbReference type="Pfam" id="PF08240">
    <property type="entry name" value="ADH_N"/>
    <property type="match status" value="1"/>
</dbReference>
<dbReference type="SUPFAM" id="SSF51735">
    <property type="entry name" value="NAD(P)-binding Rossmann-fold domains"/>
    <property type="match status" value="1"/>
</dbReference>
<protein>
    <submittedName>
        <fullName evidence="2">Oxidoreductase</fullName>
    </submittedName>
    <submittedName>
        <fullName evidence="3">Zinc-binding dehydrogenase</fullName>
    </submittedName>
</protein>
<sequence length="324" mass="33696">MRRIRYHSYGGPEVLALEEIPAPVPKAGQVLIRAAAIAANFVDTQLRRGMAQTELYRRPLPRSLTGDVVGTVEAVGPDTDPALIGRRVATASEDAFCDLIVADTPRLVLVPDGLDAGTASALPMAAPVALGVLRAGRLTRGETVLVHSAAGAIGHLVVQLAKALGAGTVIATASTAAKLDFARAQGADIGVNYTDEDWPEQVRTAAPGGVDIVLDAAGGEILRRSLDVLAPYGRLVTYGAASGELGSIPVTDLFALRSVTGFSLIAAYAADPERAARDLAELTECAAQGFLHAAVHAQLPLTETSEVHRLLESRAQLGRILVAP</sequence>
<feature type="domain" description="Enoyl reductase (ER)" evidence="1">
    <location>
        <begin position="10"/>
        <end position="322"/>
    </location>
</feature>
<dbReference type="InterPro" id="IPR013149">
    <property type="entry name" value="ADH-like_C"/>
</dbReference>
<dbReference type="InterPro" id="IPR051397">
    <property type="entry name" value="Zn-ADH-like_protein"/>
</dbReference>
<dbReference type="Gene3D" id="3.90.180.10">
    <property type="entry name" value="Medium-chain alcohol dehydrogenases, catalytic domain"/>
    <property type="match status" value="1"/>
</dbReference>